<dbReference type="Proteomes" id="UP000177583">
    <property type="component" value="Unassembled WGS sequence"/>
</dbReference>
<dbReference type="EMBL" id="MFNF01000001">
    <property type="protein sequence ID" value="OGH04858.1"/>
    <property type="molecule type" value="Genomic_DNA"/>
</dbReference>
<evidence type="ECO:0000313" key="3">
    <source>
        <dbReference type="Proteomes" id="UP000177583"/>
    </source>
</evidence>
<evidence type="ECO:0000313" key="2">
    <source>
        <dbReference type="EMBL" id="OGH04858.1"/>
    </source>
</evidence>
<proteinExistence type="predicted"/>
<sequence length="415" mass="46117">MFLHQLRAEFKKSLPVSEGFFRLMKSNFGFYAQLCNQFYSSLGQKIEQNGLHGYLQEEIRPKLFDEEVCKGIEPLKKAFLGEIIKLEQFLPHHPQALAKLNDLAALKGIADSIYELLQSHWEFYKYQKSVANDRLLVAFIQEIERIGICWDSYVEKYLAATHILGFAETAPAAPGLATVKVYFHLPQAQGFGLDQAGQVTALLGLAYEFASEVMGKKPEALRPLEVLTFEAAQPVHFTLVLPQDTAEPFARLIDYLSIDVIKRETLVKFVMEVVQQQQSQELPKPVLNNYLKRFTKTIEALPANSHLSVDPQETRDSVAILSQLVGELERMKVEYKDLLSGPERRLSRNRLTNVMAGSTGPGALSSPGSAANGSTTSAQPTTSPSPSAQPDPEPLSGSTVKISIAKKEHHGFLTS</sequence>
<organism evidence="2 3">
    <name type="scientific">Candidatus Lambdaproteobacteria bacterium RIFOXYD2_FULL_56_26</name>
    <dbReference type="NCBI Taxonomy" id="1817773"/>
    <lineage>
        <taxon>Bacteria</taxon>
        <taxon>Pseudomonadati</taxon>
        <taxon>Pseudomonadota</taxon>
        <taxon>Candidatus Lambdaproteobacteria</taxon>
    </lineage>
</organism>
<accession>A0A1F6H392</accession>
<protein>
    <submittedName>
        <fullName evidence="2">Uncharacterized protein</fullName>
    </submittedName>
</protein>
<feature type="compositionally biased region" description="Low complexity" evidence="1">
    <location>
        <begin position="374"/>
        <end position="386"/>
    </location>
</feature>
<reference evidence="2 3" key="1">
    <citation type="journal article" date="2016" name="Nat. Commun.">
        <title>Thousands of microbial genomes shed light on interconnected biogeochemical processes in an aquifer system.</title>
        <authorList>
            <person name="Anantharaman K."/>
            <person name="Brown C.T."/>
            <person name="Hug L.A."/>
            <person name="Sharon I."/>
            <person name="Castelle C.J."/>
            <person name="Probst A.J."/>
            <person name="Thomas B.C."/>
            <person name="Singh A."/>
            <person name="Wilkins M.J."/>
            <person name="Karaoz U."/>
            <person name="Brodie E.L."/>
            <person name="Williams K.H."/>
            <person name="Hubbard S.S."/>
            <person name="Banfield J.F."/>
        </authorList>
    </citation>
    <scope>NUCLEOTIDE SEQUENCE [LARGE SCALE GENOMIC DNA]</scope>
</reference>
<dbReference type="AlphaFoldDB" id="A0A1F6H392"/>
<gene>
    <name evidence="2" type="ORF">A2557_07705</name>
</gene>
<name>A0A1F6H392_9PROT</name>
<evidence type="ECO:0000256" key="1">
    <source>
        <dbReference type="SAM" id="MobiDB-lite"/>
    </source>
</evidence>
<comment type="caution">
    <text evidence="2">The sequence shown here is derived from an EMBL/GenBank/DDBJ whole genome shotgun (WGS) entry which is preliminary data.</text>
</comment>
<feature type="region of interest" description="Disordered" evidence="1">
    <location>
        <begin position="354"/>
        <end position="415"/>
    </location>
</feature>